<dbReference type="InterPro" id="IPR051824">
    <property type="entry name" value="LRR_Rcpt-Like_S/T_Kinase"/>
</dbReference>
<proteinExistence type="predicted"/>
<accession>A0A9Q0R3X5</accession>
<dbReference type="InterPro" id="IPR001611">
    <property type="entry name" value="Leu-rich_rpt"/>
</dbReference>
<dbReference type="SUPFAM" id="SSF52058">
    <property type="entry name" value="L domain-like"/>
    <property type="match status" value="1"/>
</dbReference>
<name>A0A9Q0R3X5_9MAGN</name>
<keyword evidence="1" id="KW-1133">Transmembrane helix</keyword>
<dbReference type="InterPro" id="IPR032675">
    <property type="entry name" value="LRR_dom_sf"/>
</dbReference>
<organism evidence="2 3">
    <name type="scientific">Protea cynaroides</name>
    <dbReference type="NCBI Taxonomy" id="273540"/>
    <lineage>
        <taxon>Eukaryota</taxon>
        <taxon>Viridiplantae</taxon>
        <taxon>Streptophyta</taxon>
        <taxon>Embryophyta</taxon>
        <taxon>Tracheophyta</taxon>
        <taxon>Spermatophyta</taxon>
        <taxon>Magnoliopsida</taxon>
        <taxon>Proteales</taxon>
        <taxon>Proteaceae</taxon>
        <taxon>Protea</taxon>
    </lineage>
</organism>
<evidence type="ECO:0000313" key="3">
    <source>
        <dbReference type="Proteomes" id="UP001141806"/>
    </source>
</evidence>
<dbReference type="EMBL" id="JAMYWD010000001">
    <property type="protein sequence ID" value="KAJ4982465.1"/>
    <property type="molecule type" value="Genomic_DNA"/>
</dbReference>
<dbReference type="FunFam" id="3.80.10.10:FF:000452">
    <property type="entry name" value="Probable LRR receptor-like serine/threonine-protein kinase RFK1"/>
    <property type="match status" value="1"/>
</dbReference>
<dbReference type="Pfam" id="PF00560">
    <property type="entry name" value="LRR_1"/>
    <property type="match status" value="2"/>
</dbReference>
<protein>
    <submittedName>
        <fullName evidence="2">Uncharacterized protein</fullName>
    </submittedName>
</protein>
<dbReference type="AlphaFoldDB" id="A0A9Q0R3X5"/>
<keyword evidence="1" id="KW-0472">Membrane</keyword>
<reference evidence="2" key="1">
    <citation type="journal article" date="2023" name="Plant J.">
        <title>The genome of the king protea, Protea cynaroides.</title>
        <authorList>
            <person name="Chang J."/>
            <person name="Duong T.A."/>
            <person name="Schoeman C."/>
            <person name="Ma X."/>
            <person name="Roodt D."/>
            <person name="Barker N."/>
            <person name="Li Z."/>
            <person name="Van de Peer Y."/>
            <person name="Mizrachi E."/>
        </authorList>
    </citation>
    <scope>NUCLEOTIDE SEQUENCE</scope>
    <source>
        <tissue evidence="2">Young leaves</tissue>
    </source>
</reference>
<dbReference type="PANTHER" id="PTHR48006:SF81">
    <property type="entry name" value="PROTEIN KINASE DOMAIN-CONTAINING PROTEIN"/>
    <property type="match status" value="1"/>
</dbReference>
<evidence type="ECO:0000256" key="1">
    <source>
        <dbReference type="SAM" id="Phobius"/>
    </source>
</evidence>
<dbReference type="Gene3D" id="3.80.10.10">
    <property type="entry name" value="Ribonuclease Inhibitor"/>
    <property type="match status" value="1"/>
</dbReference>
<keyword evidence="3" id="KW-1185">Reference proteome</keyword>
<sequence>MAMGSCSYFEDSRTKKKKSSGRNFVSVVVSIWIICLSCFVAFAFGATIAHLADDEVKALQEIAESLGKKYWDFNVDPCSGKSGWMTATPVAGAENAVTCNCSLPNSTFCHVVSIVLKSQGVPGVLPRNLEKLPHLQEIDLSRNHINGTIPAEWVSLPLVNIALLGNRLSGQIPKEFGNITTLRNLILEANQLSGPLPPELGSLVNIERMYALPDFLELFHGAVAKGTCKTNQLEGFRSIYQMKQFCRGTQERTLPFYVSMFIFINEK</sequence>
<gene>
    <name evidence="2" type="ORF">NE237_033302</name>
</gene>
<comment type="caution">
    <text evidence="2">The sequence shown here is derived from an EMBL/GenBank/DDBJ whole genome shotgun (WGS) entry which is preliminary data.</text>
</comment>
<feature type="transmembrane region" description="Helical" evidence="1">
    <location>
        <begin position="23"/>
        <end position="44"/>
    </location>
</feature>
<keyword evidence="1" id="KW-0812">Transmembrane</keyword>
<dbReference type="Proteomes" id="UP001141806">
    <property type="component" value="Unassembled WGS sequence"/>
</dbReference>
<evidence type="ECO:0000313" key="2">
    <source>
        <dbReference type="EMBL" id="KAJ4982465.1"/>
    </source>
</evidence>
<dbReference type="PANTHER" id="PTHR48006">
    <property type="entry name" value="LEUCINE-RICH REPEAT-CONTAINING PROTEIN DDB_G0281931-RELATED"/>
    <property type="match status" value="1"/>
</dbReference>
<dbReference type="OrthoDB" id="1112813at2759"/>